<proteinExistence type="inferred from homology"/>
<protein>
    <submittedName>
        <fullName evidence="4">Uncharacterized protein</fullName>
    </submittedName>
</protein>
<dbReference type="PANTHER" id="PTHR23424">
    <property type="entry name" value="SERUM AMYLOID A"/>
    <property type="match status" value="1"/>
</dbReference>
<dbReference type="EMBL" id="CAKKLH010000268">
    <property type="protein sequence ID" value="CAH0107319.1"/>
    <property type="molecule type" value="Genomic_DNA"/>
</dbReference>
<keyword evidence="2" id="KW-0539">Nucleus</keyword>
<dbReference type="InterPro" id="IPR052464">
    <property type="entry name" value="Synovial_Prolif_Regulator"/>
</dbReference>
<comment type="caution">
    <text evidence="4">The sequence shown here is derived from an EMBL/GenBank/DDBJ whole genome shotgun (WGS) entry which is preliminary data.</text>
</comment>
<evidence type="ECO:0000256" key="3">
    <source>
        <dbReference type="ARBA" id="ARBA00038401"/>
    </source>
</evidence>
<evidence type="ECO:0000313" key="5">
    <source>
        <dbReference type="Proteomes" id="UP000789390"/>
    </source>
</evidence>
<accession>A0A8J2W6N1</accession>
<sequence length="393" mass="44404">MSKEEAEACIKENINELIEEDDERILKGDAIGDTLYSESFILKTLVNLTQELPSYSRKPNSLDDSLNNDVAIELEESLETDLCLLWDMTADKDVALCLFRHDILDIIKCVIEESIAPRLTSSQVEPHTSLPSFETLMKSMAFILQNSLNEDLLIGCSRLLDVLASQIDPMKEIPFEGLLQGIVEAQKQLKKKDFSCDESNYSETVRDSFDALVSALYNFSRNEEMQMEIVNLREHVASFIEFYFSLLLKNIRESADTEEVMADLTASALQAVTIFFITIDSTIPHSNLLQLSGHIGSQLRTCLDGESQASKYASDYREQLGDCFRKQLDLFGIQHFLRLLESLDATALIYVLKAAHETLPNRLKELVNAARSKGSFNKVLETYDSLIRDSNAR</sequence>
<dbReference type="OrthoDB" id="2156856at2759"/>
<reference evidence="4" key="1">
    <citation type="submission" date="2021-11" db="EMBL/GenBank/DDBJ databases">
        <authorList>
            <person name="Schell T."/>
        </authorList>
    </citation>
    <scope>NUCLEOTIDE SEQUENCE</scope>
    <source>
        <strain evidence="4">M5</strain>
    </source>
</reference>
<dbReference type="PANTHER" id="PTHR23424:SF23">
    <property type="entry name" value="PROTEIN SAAL1"/>
    <property type="match status" value="1"/>
</dbReference>
<gene>
    <name evidence="4" type="ORF">DGAL_LOCUS10611</name>
</gene>
<comment type="subcellular location">
    <subcellularLocation>
        <location evidence="1">Nucleus</location>
    </subcellularLocation>
</comment>
<dbReference type="GO" id="GO:0005654">
    <property type="term" value="C:nucleoplasm"/>
    <property type="evidence" value="ECO:0007669"/>
    <property type="project" value="TreeGrafter"/>
</dbReference>
<keyword evidence="5" id="KW-1185">Reference proteome</keyword>
<comment type="similarity">
    <text evidence="3">Belongs to the SAAL1 family.</text>
</comment>
<dbReference type="Proteomes" id="UP000789390">
    <property type="component" value="Unassembled WGS sequence"/>
</dbReference>
<evidence type="ECO:0000256" key="1">
    <source>
        <dbReference type="ARBA" id="ARBA00004123"/>
    </source>
</evidence>
<evidence type="ECO:0000256" key="2">
    <source>
        <dbReference type="ARBA" id="ARBA00023242"/>
    </source>
</evidence>
<dbReference type="AlphaFoldDB" id="A0A8J2W6N1"/>
<name>A0A8J2W6N1_9CRUS</name>
<evidence type="ECO:0000313" key="4">
    <source>
        <dbReference type="EMBL" id="CAH0107319.1"/>
    </source>
</evidence>
<organism evidence="4 5">
    <name type="scientific">Daphnia galeata</name>
    <dbReference type="NCBI Taxonomy" id="27404"/>
    <lineage>
        <taxon>Eukaryota</taxon>
        <taxon>Metazoa</taxon>
        <taxon>Ecdysozoa</taxon>
        <taxon>Arthropoda</taxon>
        <taxon>Crustacea</taxon>
        <taxon>Branchiopoda</taxon>
        <taxon>Diplostraca</taxon>
        <taxon>Cladocera</taxon>
        <taxon>Anomopoda</taxon>
        <taxon>Daphniidae</taxon>
        <taxon>Daphnia</taxon>
    </lineage>
</organism>